<keyword evidence="6" id="KW-0256">Endoplasmic reticulum</keyword>
<keyword evidence="8 13" id="KW-0472">Membrane</keyword>
<evidence type="ECO:0000256" key="12">
    <source>
        <dbReference type="ARBA" id="ARBA00045071"/>
    </source>
</evidence>
<gene>
    <name evidence="15" type="ORF">M9Y10_009964</name>
</gene>
<evidence type="ECO:0000256" key="3">
    <source>
        <dbReference type="ARBA" id="ARBA00022676"/>
    </source>
</evidence>
<evidence type="ECO:0000256" key="1">
    <source>
        <dbReference type="ARBA" id="ARBA00004389"/>
    </source>
</evidence>
<keyword evidence="7 13" id="KW-1133">Transmembrane helix</keyword>
<evidence type="ECO:0000256" key="10">
    <source>
        <dbReference type="ARBA" id="ARBA00031566"/>
    </source>
</evidence>
<keyword evidence="4" id="KW-0808">Transferase</keyword>
<evidence type="ECO:0000256" key="13">
    <source>
        <dbReference type="SAM" id="Phobius"/>
    </source>
</evidence>
<comment type="catalytic activity">
    <reaction evidence="12">
        <text>an N,N'-diacetylchitobiosyl-diphospho-di-trans,poly-cis-dolichol + GDP-alpha-D-mannose = a beta-D-Man-(1-&gt;4)-beta-D-GlcNAc-(1-&gt;4)-alpha-D-GlcNAc-diphospho-di-trans,poly-cis-dolichol + GDP + H(+)</text>
        <dbReference type="Rhea" id="RHEA:13865"/>
        <dbReference type="Rhea" id="RHEA-COMP:19510"/>
        <dbReference type="Rhea" id="RHEA-COMP:19511"/>
        <dbReference type="ChEBI" id="CHEBI:15378"/>
        <dbReference type="ChEBI" id="CHEBI:57269"/>
        <dbReference type="ChEBI" id="CHEBI:57527"/>
        <dbReference type="ChEBI" id="CHEBI:58189"/>
        <dbReference type="ChEBI" id="CHEBI:58472"/>
        <dbReference type="EC" id="2.4.1.142"/>
    </reaction>
    <physiologicalReaction direction="left-to-right" evidence="12">
        <dbReference type="Rhea" id="RHEA:13866"/>
    </physiologicalReaction>
</comment>
<dbReference type="Pfam" id="PF00534">
    <property type="entry name" value="Glycos_transf_1"/>
    <property type="match status" value="1"/>
</dbReference>
<dbReference type="Gene3D" id="3.40.50.2000">
    <property type="entry name" value="Glycogen Phosphorylase B"/>
    <property type="match status" value="1"/>
</dbReference>
<dbReference type="GO" id="GO:0016757">
    <property type="term" value="F:glycosyltransferase activity"/>
    <property type="evidence" value="ECO:0007669"/>
    <property type="project" value="UniProtKB-KW"/>
</dbReference>
<proteinExistence type="predicted"/>
<evidence type="ECO:0000256" key="5">
    <source>
        <dbReference type="ARBA" id="ARBA00022692"/>
    </source>
</evidence>
<dbReference type="SUPFAM" id="SSF53756">
    <property type="entry name" value="UDP-Glycosyltransferase/glycogen phosphorylase"/>
    <property type="match status" value="1"/>
</dbReference>
<reference evidence="15 16" key="1">
    <citation type="submission" date="2024-04" db="EMBL/GenBank/DDBJ databases">
        <title>Tritrichomonas musculus Genome.</title>
        <authorList>
            <person name="Alves-Ferreira E."/>
            <person name="Grigg M."/>
            <person name="Lorenzi H."/>
            <person name="Galac M."/>
        </authorList>
    </citation>
    <scope>NUCLEOTIDE SEQUENCE [LARGE SCALE GENOMIC DNA]</scope>
    <source>
        <strain evidence="15 16">EAF2021</strain>
    </source>
</reference>
<dbReference type="PANTHER" id="PTHR13036">
    <property type="entry name" value="BETA1,4 MANNOSYLTRANSFERASE"/>
    <property type="match status" value="1"/>
</dbReference>
<dbReference type="PANTHER" id="PTHR13036:SF0">
    <property type="entry name" value="CHITOBIOSYLDIPHOSPHODOLICHOL BETA-MANNOSYLTRANSFERASE"/>
    <property type="match status" value="1"/>
</dbReference>
<evidence type="ECO:0000256" key="6">
    <source>
        <dbReference type="ARBA" id="ARBA00022824"/>
    </source>
</evidence>
<evidence type="ECO:0000256" key="7">
    <source>
        <dbReference type="ARBA" id="ARBA00022989"/>
    </source>
</evidence>
<keyword evidence="5 13" id="KW-0812">Transmembrane</keyword>
<evidence type="ECO:0000313" key="15">
    <source>
        <dbReference type="EMBL" id="KAK8866995.1"/>
    </source>
</evidence>
<comment type="subcellular location">
    <subcellularLocation>
        <location evidence="1">Endoplasmic reticulum membrane</location>
        <topology evidence="1">Single-pass membrane protein</topology>
    </subcellularLocation>
</comment>
<evidence type="ECO:0000256" key="11">
    <source>
        <dbReference type="ARBA" id="ARBA00033088"/>
    </source>
</evidence>
<evidence type="ECO:0000256" key="9">
    <source>
        <dbReference type="ARBA" id="ARBA00031434"/>
    </source>
</evidence>
<feature type="transmembrane region" description="Helical" evidence="13">
    <location>
        <begin position="65"/>
        <end position="88"/>
    </location>
</feature>
<name>A0ABR2IPZ4_9EUKA</name>
<dbReference type="EMBL" id="JAPFFF010000015">
    <property type="protein sequence ID" value="KAK8866995.1"/>
    <property type="molecule type" value="Genomic_DNA"/>
</dbReference>
<keyword evidence="16" id="KW-1185">Reference proteome</keyword>
<feature type="domain" description="Glycosyl transferase family 1" evidence="14">
    <location>
        <begin position="217"/>
        <end position="357"/>
    </location>
</feature>
<accession>A0ABR2IPZ4</accession>
<comment type="pathway">
    <text evidence="2">Protein modification; protein glycosylation.</text>
</comment>
<dbReference type="InterPro" id="IPR001296">
    <property type="entry name" value="Glyco_trans_1"/>
</dbReference>
<keyword evidence="3 15" id="KW-0328">Glycosyltransferase</keyword>
<dbReference type="Proteomes" id="UP001470230">
    <property type="component" value="Unassembled WGS sequence"/>
</dbReference>
<evidence type="ECO:0000313" key="16">
    <source>
        <dbReference type="Proteomes" id="UP001470230"/>
    </source>
</evidence>
<comment type="caution">
    <text evidence="15">The sequence shown here is derived from an EMBL/GenBank/DDBJ whole genome shotgun (WGS) entry which is preliminary data.</text>
</comment>
<protein>
    <recommendedName>
        <fullName evidence="10">Beta-1,4-mannosyltransferase</fullName>
    </recommendedName>
    <alternativeName>
        <fullName evidence="11">GDP-Man:GlcNAc2-PP-dolichol mannosyltransferase</fullName>
    </alternativeName>
    <alternativeName>
        <fullName evidence="9">GDP-mannose-dolichol diphosphochitobiose mannosyltransferase</fullName>
    </alternativeName>
</protein>
<evidence type="ECO:0000259" key="14">
    <source>
        <dbReference type="Pfam" id="PF00534"/>
    </source>
</evidence>
<organism evidence="15 16">
    <name type="scientific">Tritrichomonas musculus</name>
    <dbReference type="NCBI Taxonomy" id="1915356"/>
    <lineage>
        <taxon>Eukaryota</taxon>
        <taxon>Metamonada</taxon>
        <taxon>Parabasalia</taxon>
        <taxon>Tritrichomonadida</taxon>
        <taxon>Tritrichomonadidae</taxon>
        <taxon>Tritrichomonas</taxon>
    </lineage>
</organism>
<evidence type="ECO:0000256" key="2">
    <source>
        <dbReference type="ARBA" id="ARBA00004922"/>
    </source>
</evidence>
<evidence type="ECO:0000256" key="8">
    <source>
        <dbReference type="ARBA" id="ARBA00023136"/>
    </source>
</evidence>
<sequence>MPSLLIFSSYDIGQNYRLLRHAKSFSSLKDSHVTIFAPDVSSLPKEIEKSENINFVYLYIWHFPYFIDFVVFPLQYLIIQFQCFLLYLKSLFSYDFVMSTPWPMFDSIFSLSLSRMFKAKLIFDISYFRFTDKKRALIARKMEKKVNKIADYRICSTRAIQVFLKLLNLQSSIIHDPPGAQFHSNKVIKKEVFSFLGVSERLLIAVLMPSYDSQYLNTILEDCSKLNQQSVKAAFIIFGSPKIQKEVESVINNNSQSPQSNNSDFPSKLIMKNSSLHFIPLNTDAYANVLSCCDLGILLSGTRYGFDYSPELTEIVACGIPTIVGKGGCMTEVIENGKNGFIYESKEKLYEILSSILVKKTVNLESLKESMKIHSSNWESEWKDFFVPLLENSKSKKD</sequence>
<dbReference type="InterPro" id="IPR026051">
    <property type="entry name" value="ALG1-like"/>
</dbReference>
<evidence type="ECO:0000256" key="4">
    <source>
        <dbReference type="ARBA" id="ARBA00022679"/>
    </source>
</evidence>